<dbReference type="RefSeq" id="WP_223174486.1">
    <property type="nucleotide sequence ID" value="NZ_FMYT01000004.1"/>
</dbReference>
<dbReference type="NCBIfam" id="TIGR02593">
    <property type="entry name" value="CRISPR_cas5"/>
    <property type="match status" value="1"/>
</dbReference>
<dbReference type="Gene3D" id="3.30.70.2660">
    <property type="match status" value="1"/>
</dbReference>
<name>A0A1G6KN14_9FIRM</name>
<dbReference type="EMBL" id="FMYT01000004">
    <property type="protein sequence ID" value="SDC32211.1"/>
    <property type="molecule type" value="Genomic_DNA"/>
</dbReference>
<protein>
    <submittedName>
        <fullName evidence="2">CRISPR-associated protein Cas5, N-terminal domain-containing protein</fullName>
    </submittedName>
</protein>
<gene>
    <name evidence="2" type="ORF">SAMN04488597_104173</name>
</gene>
<dbReference type="GO" id="GO:0051607">
    <property type="term" value="P:defense response to virus"/>
    <property type="evidence" value="ECO:0007669"/>
    <property type="project" value="UniProtKB-KW"/>
</dbReference>
<accession>A0A1G6KN14</accession>
<dbReference type="InterPro" id="IPR013422">
    <property type="entry name" value="CRISPR-assoc_prot_Cas5_N"/>
</dbReference>
<evidence type="ECO:0000313" key="2">
    <source>
        <dbReference type="EMBL" id="SDC32211.1"/>
    </source>
</evidence>
<keyword evidence="1" id="KW-0051">Antiviral defense</keyword>
<evidence type="ECO:0000256" key="1">
    <source>
        <dbReference type="ARBA" id="ARBA00023118"/>
    </source>
</evidence>
<reference evidence="2 3" key="1">
    <citation type="submission" date="2016-10" db="EMBL/GenBank/DDBJ databases">
        <authorList>
            <person name="Varghese N."/>
            <person name="Submissions S."/>
        </authorList>
    </citation>
    <scope>NUCLEOTIDE SEQUENCE [LARGE SCALE GENOMIC DNA]</scope>
    <source>
        <strain evidence="2 3">WG10</strain>
    </source>
</reference>
<dbReference type="AlphaFoldDB" id="A0A1G6KN14"/>
<proteinExistence type="predicted"/>
<organism evidence="2 3">
    <name type="scientific">Halanaerobium congolense</name>
    <dbReference type="NCBI Taxonomy" id="54121"/>
    <lineage>
        <taxon>Bacteria</taxon>
        <taxon>Bacillati</taxon>
        <taxon>Bacillota</taxon>
        <taxon>Clostridia</taxon>
        <taxon>Halanaerobiales</taxon>
        <taxon>Halanaerobiaceae</taxon>
        <taxon>Halanaerobium</taxon>
    </lineage>
</organism>
<evidence type="ECO:0000313" key="3">
    <source>
        <dbReference type="Proteomes" id="UP000324896"/>
    </source>
</evidence>
<sequence length="37" mass="4436">MEDFKFDPVKVKVWGEFACFTRPDMKVERVSYCDFAN</sequence>
<dbReference type="Proteomes" id="UP000324896">
    <property type="component" value="Unassembled WGS sequence"/>
</dbReference>